<dbReference type="PANTHER" id="PTHR43050">
    <property type="entry name" value="SERINE / THREONINE RACEMASE FAMILY MEMBER"/>
    <property type="match status" value="1"/>
</dbReference>
<feature type="domain" description="Tryptophan synthase beta chain-like PALP" evidence="7">
    <location>
        <begin position="15"/>
        <end position="305"/>
    </location>
</feature>
<sequence length="333" mass="36189">MIEFEDIKAAHQRIKAHINHTPVVSSSLLNQWLGHEVYFKLELLQKVGAFKARGGCNAVQLLKERHPDIKRVVANSSGNHAQAVAWSAAKLGIPATIYMPTFASKVKAQATRAYGAEVVQLGTRQAVDQAVAEAAEQPGVYWIPPFNDEAVIAGQGTACLEALDQMVQPVDAVMAPCGGGGLISGTLVATRKLLPQALVMAAEPLAGDDAMRSYQSGVIQKLDSAPDTLADGAMTLSVGEKTFEHIRQLDDFFAVEEAPMIYWSQWLAHLLKLHVEPTSAMVMNAVCQWLRQQQQPRKVLVILTGGNIDAATMRTIWQHDHLQQIPDLGSSLC</sequence>
<proteinExistence type="predicted"/>
<dbReference type="NCBIfam" id="NF005147">
    <property type="entry name" value="PRK06608.1"/>
    <property type="match status" value="1"/>
</dbReference>
<protein>
    <submittedName>
        <fullName evidence="8">Serine/threonine dehydratase</fullName>
    </submittedName>
</protein>
<dbReference type="PROSITE" id="PS00165">
    <property type="entry name" value="DEHYDRATASE_SER_THR"/>
    <property type="match status" value="1"/>
</dbReference>
<dbReference type="EMBL" id="JBHRTS010000008">
    <property type="protein sequence ID" value="MFC3195517.1"/>
    <property type="molecule type" value="Genomic_DNA"/>
</dbReference>
<evidence type="ECO:0000256" key="1">
    <source>
        <dbReference type="ARBA" id="ARBA00001913"/>
    </source>
</evidence>
<evidence type="ECO:0000256" key="4">
    <source>
        <dbReference type="ARBA" id="ARBA00001946"/>
    </source>
</evidence>
<dbReference type="SUPFAM" id="SSF53686">
    <property type="entry name" value="Tryptophan synthase beta subunit-like PLP-dependent enzymes"/>
    <property type="match status" value="1"/>
</dbReference>
<dbReference type="Proteomes" id="UP001595533">
    <property type="component" value="Unassembled WGS sequence"/>
</dbReference>
<evidence type="ECO:0000313" key="9">
    <source>
        <dbReference type="Proteomes" id="UP001595533"/>
    </source>
</evidence>
<evidence type="ECO:0000256" key="6">
    <source>
        <dbReference type="ARBA" id="ARBA00022898"/>
    </source>
</evidence>
<evidence type="ECO:0000259" key="7">
    <source>
        <dbReference type="Pfam" id="PF00291"/>
    </source>
</evidence>
<dbReference type="InterPro" id="IPR001926">
    <property type="entry name" value="TrpB-like_PALP"/>
</dbReference>
<dbReference type="CDD" id="cd01562">
    <property type="entry name" value="Thr-dehyd"/>
    <property type="match status" value="1"/>
</dbReference>
<evidence type="ECO:0000256" key="3">
    <source>
        <dbReference type="ARBA" id="ARBA00001936"/>
    </source>
</evidence>
<comment type="cofactor">
    <cofactor evidence="2">
        <name>pyridoxal 5'-phosphate</name>
        <dbReference type="ChEBI" id="CHEBI:597326"/>
    </cofactor>
</comment>
<dbReference type="Gene3D" id="3.40.50.1100">
    <property type="match status" value="2"/>
</dbReference>
<comment type="cofactor">
    <cofactor evidence="3">
        <name>Mn(2+)</name>
        <dbReference type="ChEBI" id="CHEBI:29035"/>
    </cofactor>
</comment>
<keyword evidence="5" id="KW-0460">Magnesium</keyword>
<dbReference type="InterPro" id="IPR000634">
    <property type="entry name" value="Ser/Thr_deHydtase_PyrdxlP-BS"/>
</dbReference>
<accession>A0ABV7JEL4</accession>
<dbReference type="InterPro" id="IPR036052">
    <property type="entry name" value="TrpB-like_PALP_sf"/>
</dbReference>
<comment type="cofactor">
    <cofactor evidence="4">
        <name>Mg(2+)</name>
        <dbReference type="ChEBI" id="CHEBI:18420"/>
    </cofactor>
</comment>
<keyword evidence="6" id="KW-0663">Pyridoxal phosphate</keyword>
<comment type="cofactor">
    <cofactor evidence="1">
        <name>Ca(2+)</name>
        <dbReference type="ChEBI" id="CHEBI:29108"/>
    </cofactor>
</comment>
<evidence type="ECO:0000256" key="5">
    <source>
        <dbReference type="ARBA" id="ARBA00022842"/>
    </source>
</evidence>
<gene>
    <name evidence="8" type="ORF">ACFODZ_14780</name>
</gene>
<dbReference type="Pfam" id="PF00291">
    <property type="entry name" value="PALP"/>
    <property type="match status" value="1"/>
</dbReference>
<dbReference type="RefSeq" id="WP_077412893.1">
    <property type="nucleotide sequence ID" value="NZ_JBHRTS010000008.1"/>
</dbReference>
<evidence type="ECO:0000256" key="2">
    <source>
        <dbReference type="ARBA" id="ARBA00001933"/>
    </source>
</evidence>
<keyword evidence="9" id="KW-1185">Reference proteome</keyword>
<organism evidence="8 9">
    <name type="scientific">Marinicella sediminis</name>
    <dbReference type="NCBI Taxonomy" id="1792834"/>
    <lineage>
        <taxon>Bacteria</taxon>
        <taxon>Pseudomonadati</taxon>
        <taxon>Pseudomonadota</taxon>
        <taxon>Gammaproteobacteria</taxon>
        <taxon>Lysobacterales</taxon>
        <taxon>Marinicellaceae</taxon>
        <taxon>Marinicella</taxon>
    </lineage>
</organism>
<evidence type="ECO:0000313" key="8">
    <source>
        <dbReference type="EMBL" id="MFC3195517.1"/>
    </source>
</evidence>
<comment type="caution">
    <text evidence="8">The sequence shown here is derived from an EMBL/GenBank/DDBJ whole genome shotgun (WGS) entry which is preliminary data.</text>
</comment>
<name>A0ABV7JEL4_9GAMM</name>
<reference evidence="9" key="1">
    <citation type="journal article" date="2019" name="Int. J. Syst. Evol. Microbiol.">
        <title>The Global Catalogue of Microorganisms (GCM) 10K type strain sequencing project: providing services to taxonomists for standard genome sequencing and annotation.</title>
        <authorList>
            <consortium name="The Broad Institute Genomics Platform"/>
            <consortium name="The Broad Institute Genome Sequencing Center for Infectious Disease"/>
            <person name="Wu L."/>
            <person name="Ma J."/>
        </authorList>
    </citation>
    <scope>NUCLEOTIDE SEQUENCE [LARGE SCALE GENOMIC DNA]</scope>
    <source>
        <strain evidence="9">KCTC 42953</strain>
    </source>
</reference>
<dbReference type="PANTHER" id="PTHR43050:SF1">
    <property type="entry name" value="SERINE RACEMASE"/>
    <property type="match status" value="1"/>
</dbReference>